<sequence>MSLERYTWTLDPVRNRRNDRYLSFRDVDENHPARVMSLGFAASNGKAMDLFWILTGYRAYLGRLNRDPEDQNVPSGNVVLQQDGAPAHTEMDFWARLPTPWTTLLAHIESKACKLRPPKIDALNQEWAGIYEDFVSGLQGFQKRLMAIVAVNGGPHPIKRFKYTYVLHTVK</sequence>
<keyword evidence="2" id="KW-1185">Reference proteome</keyword>
<organism evidence="1 2">
    <name type="scientific">Caligus rogercresseyi</name>
    <name type="common">Sea louse</name>
    <dbReference type="NCBI Taxonomy" id="217165"/>
    <lineage>
        <taxon>Eukaryota</taxon>
        <taxon>Metazoa</taxon>
        <taxon>Ecdysozoa</taxon>
        <taxon>Arthropoda</taxon>
        <taxon>Crustacea</taxon>
        <taxon>Multicrustacea</taxon>
        <taxon>Hexanauplia</taxon>
        <taxon>Copepoda</taxon>
        <taxon>Siphonostomatoida</taxon>
        <taxon>Caligidae</taxon>
        <taxon>Caligus</taxon>
    </lineage>
</organism>
<dbReference type="AlphaFoldDB" id="A0A7T8GS50"/>
<dbReference type="EMBL" id="CP045905">
    <property type="protein sequence ID" value="QQP36556.1"/>
    <property type="molecule type" value="Genomic_DNA"/>
</dbReference>
<evidence type="ECO:0000313" key="1">
    <source>
        <dbReference type="EMBL" id="QQP36556.1"/>
    </source>
</evidence>
<gene>
    <name evidence="1" type="ORF">FKW44_021694</name>
</gene>
<evidence type="ECO:0000313" key="2">
    <source>
        <dbReference type="Proteomes" id="UP000595437"/>
    </source>
</evidence>
<reference evidence="2" key="1">
    <citation type="submission" date="2021-01" db="EMBL/GenBank/DDBJ databases">
        <title>Caligus Genome Assembly.</title>
        <authorList>
            <person name="Gallardo-Escarate C."/>
        </authorList>
    </citation>
    <scope>NUCLEOTIDE SEQUENCE [LARGE SCALE GENOMIC DNA]</scope>
</reference>
<dbReference type="Proteomes" id="UP000595437">
    <property type="component" value="Chromosome 16"/>
</dbReference>
<protein>
    <submittedName>
        <fullName evidence="1">Transposable element</fullName>
    </submittedName>
</protein>
<proteinExistence type="predicted"/>
<accession>A0A7T8GS50</accession>
<name>A0A7T8GS50_CALRO</name>